<dbReference type="PANTHER" id="PTHR43453">
    <property type="entry name" value="RRNA METHYLASE-LIKE"/>
    <property type="match status" value="1"/>
</dbReference>
<keyword evidence="3 7" id="KW-0808">Transferase</keyword>
<comment type="caution">
    <text evidence="7">Lacks conserved residue(s) required for the propagation of feature annotation.</text>
</comment>
<dbReference type="Pfam" id="PF00588">
    <property type="entry name" value="SpoU_methylase"/>
    <property type="match status" value="1"/>
</dbReference>
<reference evidence="9" key="2">
    <citation type="submission" date="2020-09" db="EMBL/GenBank/DDBJ databases">
        <authorList>
            <person name="Sun Q."/>
            <person name="Ohkuma M."/>
        </authorList>
    </citation>
    <scope>NUCLEOTIDE SEQUENCE</scope>
    <source>
        <strain evidence="9">JCM 18487</strain>
    </source>
</reference>
<keyword evidence="6 7" id="KW-0694">RNA-binding</keyword>
<feature type="domain" description="tRNA/rRNA methyltransferase SpoU type" evidence="8">
    <location>
        <begin position="58"/>
        <end position="197"/>
    </location>
</feature>
<keyword evidence="4 7" id="KW-0949">S-adenosyl-L-methionine</keyword>
<dbReference type="InterPro" id="IPR029028">
    <property type="entry name" value="Alpha/beta_knot_MTases"/>
</dbReference>
<dbReference type="GO" id="GO:0000049">
    <property type="term" value="F:tRNA binding"/>
    <property type="evidence" value="ECO:0007669"/>
    <property type="project" value="UniProtKB-UniRule"/>
</dbReference>
<dbReference type="GO" id="GO:0002938">
    <property type="term" value="P:tRNA guanine ribose methylation"/>
    <property type="evidence" value="ECO:0007669"/>
    <property type="project" value="UniProtKB-UniRule"/>
</dbReference>
<dbReference type="AlphaFoldDB" id="A0A917K321"/>
<dbReference type="Proteomes" id="UP000637695">
    <property type="component" value="Unassembled WGS sequence"/>
</dbReference>
<dbReference type="EMBL" id="BMOY01000005">
    <property type="protein sequence ID" value="GGI99127.1"/>
    <property type="molecule type" value="Genomic_DNA"/>
</dbReference>
<proteinExistence type="inferred from homology"/>
<accession>A0A917K321</accession>
<keyword evidence="2 7" id="KW-0489">Methyltransferase</keyword>
<feature type="binding site" evidence="7">
    <location>
        <position position="134"/>
    </location>
    <ligand>
        <name>S-adenosyl-L-methionine</name>
        <dbReference type="ChEBI" id="CHEBI:59789"/>
    </ligand>
</feature>
<dbReference type="InterPro" id="IPR029026">
    <property type="entry name" value="tRNA_m1G_MTases_N"/>
</dbReference>
<evidence type="ECO:0000256" key="3">
    <source>
        <dbReference type="ARBA" id="ARBA00022679"/>
    </source>
</evidence>
<evidence type="ECO:0000256" key="1">
    <source>
        <dbReference type="ARBA" id="ARBA00022555"/>
    </source>
</evidence>
<sequence length="267" mass="29851">MRGSATPPPSCPAGRDAWWWQLVELGLLRAEEHWLVEMFRPERVMRMVEVLRHRTRYISVLLEAVDDGHNQAAVLRSADAFGVQNVTVVAGQQPFAPNKKVTQGAHKWLTIRQEPSIATAVQHLKAQGYRICATYLGEGAVPIDEMDLSQPTVLVFGNEHRGISEAAANLADGKFFIPMYGFVQSFNISVAAALALHDATRRARQTAGDRYFLTPAERRSVFLQWVMRNLRGELREYAAKHLSAADGGMDAQPVMDAEPVWEDEEDL</sequence>
<dbReference type="RefSeq" id="WP_188881029.1">
    <property type="nucleotide sequence ID" value="NZ_BMOY01000005.1"/>
</dbReference>
<evidence type="ECO:0000313" key="9">
    <source>
        <dbReference type="EMBL" id="GGI99127.1"/>
    </source>
</evidence>
<evidence type="ECO:0000256" key="4">
    <source>
        <dbReference type="ARBA" id="ARBA00022691"/>
    </source>
</evidence>
<name>A0A917K321_9BACL</name>
<dbReference type="PANTHER" id="PTHR43453:SF1">
    <property type="entry name" value="TRNA_RRNA METHYLTRANSFERASE SPOU TYPE DOMAIN-CONTAINING PROTEIN"/>
    <property type="match status" value="1"/>
</dbReference>
<dbReference type="SUPFAM" id="SSF75217">
    <property type="entry name" value="alpha/beta knot"/>
    <property type="match status" value="1"/>
</dbReference>
<dbReference type="GO" id="GO:0141100">
    <property type="term" value="F:tRNA (guanine(18)-2'-O)-methyltransferase activity"/>
    <property type="evidence" value="ECO:0007669"/>
    <property type="project" value="UniProtKB-UniRule"/>
</dbReference>
<dbReference type="InterPro" id="IPR001537">
    <property type="entry name" value="SpoU_MeTrfase"/>
</dbReference>
<keyword evidence="1 7" id="KW-0820">tRNA-binding</keyword>
<dbReference type="CDD" id="cd18092">
    <property type="entry name" value="SpoU-like_TrmH"/>
    <property type="match status" value="1"/>
</dbReference>
<dbReference type="InterPro" id="IPR033671">
    <property type="entry name" value="TrmH"/>
</dbReference>
<keyword evidence="10" id="KW-1185">Reference proteome</keyword>
<evidence type="ECO:0000256" key="7">
    <source>
        <dbReference type="HAMAP-Rule" id="MF_02060"/>
    </source>
</evidence>
<dbReference type="Gene3D" id="3.40.1280.10">
    <property type="match status" value="1"/>
</dbReference>
<evidence type="ECO:0000313" key="10">
    <source>
        <dbReference type="Proteomes" id="UP000637695"/>
    </source>
</evidence>
<keyword evidence="5 7" id="KW-0819">tRNA processing</keyword>
<comment type="function">
    <text evidence="7">Catalyzes the 2'-O methylation of guanosine at position 18 in tRNA.</text>
</comment>
<dbReference type="HAMAP" id="MF_02060">
    <property type="entry name" value="tRNA_methyltr_TrmH"/>
    <property type="match status" value="1"/>
</dbReference>
<feature type="binding site" evidence="7">
    <location>
        <position position="177"/>
    </location>
    <ligand>
        <name>S-adenosyl-L-methionine</name>
        <dbReference type="ChEBI" id="CHEBI:59789"/>
    </ligand>
</feature>
<comment type="catalytic activity">
    <reaction evidence="7">
        <text>guanosine(18) in tRNA + S-adenosyl-L-methionine = 2'-O-methylguanosine(18) in tRNA + S-adenosyl-L-homocysteine + H(+)</text>
        <dbReference type="Rhea" id="RHEA:20077"/>
        <dbReference type="Rhea" id="RHEA-COMP:10190"/>
        <dbReference type="Rhea" id="RHEA-COMP:10192"/>
        <dbReference type="ChEBI" id="CHEBI:15378"/>
        <dbReference type="ChEBI" id="CHEBI:57856"/>
        <dbReference type="ChEBI" id="CHEBI:59789"/>
        <dbReference type="ChEBI" id="CHEBI:74269"/>
        <dbReference type="ChEBI" id="CHEBI:74445"/>
        <dbReference type="EC" id="2.1.1.34"/>
    </reaction>
</comment>
<protein>
    <recommendedName>
        <fullName evidence="7">tRNA (guanosine(18)-2'-O)-methyltransferase</fullName>
        <ecNumber evidence="7">2.1.1.34</ecNumber>
    </recommendedName>
    <alternativeName>
        <fullName evidence="7">tRNA [Gm18] methyltransferase</fullName>
    </alternativeName>
</protein>
<reference evidence="9" key="1">
    <citation type="journal article" date="2014" name="Int. J. Syst. Evol. Microbiol.">
        <title>Complete genome sequence of Corynebacterium casei LMG S-19264T (=DSM 44701T), isolated from a smear-ripened cheese.</title>
        <authorList>
            <consortium name="US DOE Joint Genome Institute (JGI-PGF)"/>
            <person name="Walter F."/>
            <person name="Albersmeier A."/>
            <person name="Kalinowski J."/>
            <person name="Ruckert C."/>
        </authorList>
    </citation>
    <scope>NUCLEOTIDE SEQUENCE</scope>
    <source>
        <strain evidence="9">JCM 18487</strain>
    </source>
</reference>
<comment type="caution">
    <text evidence="9">The sequence shown here is derived from an EMBL/GenBank/DDBJ whole genome shotgun (WGS) entry which is preliminary data.</text>
</comment>
<evidence type="ECO:0000259" key="8">
    <source>
        <dbReference type="Pfam" id="PF00588"/>
    </source>
</evidence>
<gene>
    <name evidence="7" type="primary">trmH</name>
    <name evidence="9" type="ORF">GCM10010885_05770</name>
</gene>
<evidence type="ECO:0000256" key="6">
    <source>
        <dbReference type="ARBA" id="ARBA00022884"/>
    </source>
</evidence>
<dbReference type="EC" id="2.1.1.34" evidence="7"/>
<organism evidence="9 10">
    <name type="scientific">Alicyclobacillus cellulosilyticus</name>
    <dbReference type="NCBI Taxonomy" id="1003997"/>
    <lineage>
        <taxon>Bacteria</taxon>
        <taxon>Bacillati</taxon>
        <taxon>Bacillota</taxon>
        <taxon>Bacilli</taxon>
        <taxon>Bacillales</taxon>
        <taxon>Alicyclobacillaceae</taxon>
        <taxon>Alicyclobacillus</taxon>
    </lineage>
</organism>
<comment type="similarity">
    <text evidence="7">Belongs to the class IV-like SAM-binding methyltransferase superfamily. RNA methyltransferase TrmH family.</text>
</comment>
<evidence type="ECO:0000256" key="2">
    <source>
        <dbReference type="ARBA" id="ARBA00022603"/>
    </source>
</evidence>
<evidence type="ECO:0000256" key="5">
    <source>
        <dbReference type="ARBA" id="ARBA00022694"/>
    </source>
</evidence>